<organism evidence="3 4">
    <name type="scientific">Streptomyces dengpaensis</name>
    <dbReference type="NCBI Taxonomy" id="2049881"/>
    <lineage>
        <taxon>Bacteria</taxon>
        <taxon>Bacillati</taxon>
        <taxon>Actinomycetota</taxon>
        <taxon>Actinomycetes</taxon>
        <taxon>Kitasatosporales</taxon>
        <taxon>Streptomycetaceae</taxon>
        <taxon>Streptomyces</taxon>
    </lineage>
</organism>
<evidence type="ECO:0000259" key="2">
    <source>
        <dbReference type="PROSITE" id="PS50801"/>
    </source>
</evidence>
<sequence>MGSYPDLFDECRVVRAGGELDLTTAPAFAHDLESVRHGTCRVFLIVDLSGVTFVDGSILEPLCAAWEDCHERLGWMRVVYTRPGTGLVFLAGGLLERFPRYASAQDAWQGVPADRGEQRPPPADRSA</sequence>
<dbReference type="Pfam" id="PF01740">
    <property type="entry name" value="STAS"/>
    <property type="match status" value="1"/>
</dbReference>
<dbReference type="PROSITE" id="PS50801">
    <property type="entry name" value="STAS"/>
    <property type="match status" value="1"/>
</dbReference>
<evidence type="ECO:0000313" key="3">
    <source>
        <dbReference type="EMBL" id="AVH57524.1"/>
    </source>
</evidence>
<proteinExistence type="predicted"/>
<dbReference type="InterPro" id="IPR002645">
    <property type="entry name" value="STAS_dom"/>
</dbReference>
<dbReference type="InterPro" id="IPR036513">
    <property type="entry name" value="STAS_dom_sf"/>
</dbReference>
<dbReference type="RefSeq" id="WP_099505890.1">
    <property type="nucleotide sequence ID" value="NZ_CP026652.1"/>
</dbReference>
<dbReference type="SUPFAM" id="SSF52091">
    <property type="entry name" value="SpoIIaa-like"/>
    <property type="match status" value="1"/>
</dbReference>
<name>A0ABN5I3D9_9ACTN</name>
<dbReference type="Gene3D" id="3.30.750.24">
    <property type="entry name" value="STAS domain"/>
    <property type="match status" value="1"/>
</dbReference>
<accession>A0ABN5I3D9</accession>
<keyword evidence="4" id="KW-1185">Reference proteome</keyword>
<evidence type="ECO:0000313" key="4">
    <source>
        <dbReference type="Proteomes" id="UP000238413"/>
    </source>
</evidence>
<protein>
    <submittedName>
        <fullName evidence="3">STAS domain-containing protein</fullName>
    </submittedName>
</protein>
<gene>
    <name evidence="3" type="ORF">C4B68_19045</name>
</gene>
<dbReference type="CDD" id="cd07043">
    <property type="entry name" value="STAS_anti-anti-sigma_factors"/>
    <property type="match status" value="1"/>
</dbReference>
<feature type="region of interest" description="Disordered" evidence="1">
    <location>
        <begin position="105"/>
        <end position="127"/>
    </location>
</feature>
<reference evidence="3 4" key="1">
    <citation type="submission" date="2018-02" db="EMBL/GenBank/DDBJ databases">
        <title>Complete genome sequence of Streptomyces dengpaensis, the producer of angucyclines.</title>
        <authorList>
            <person name="Yumei L."/>
        </authorList>
    </citation>
    <scope>NUCLEOTIDE SEQUENCE [LARGE SCALE GENOMIC DNA]</scope>
    <source>
        <strain evidence="3 4">XZHG99</strain>
    </source>
</reference>
<dbReference type="Proteomes" id="UP000238413">
    <property type="component" value="Chromosome"/>
</dbReference>
<evidence type="ECO:0000256" key="1">
    <source>
        <dbReference type="SAM" id="MobiDB-lite"/>
    </source>
</evidence>
<dbReference type="EMBL" id="CP026652">
    <property type="protein sequence ID" value="AVH57524.1"/>
    <property type="molecule type" value="Genomic_DNA"/>
</dbReference>
<feature type="domain" description="STAS" evidence="2">
    <location>
        <begin position="13"/>
        <end position="111"/>
    </location>
</feature>